<evidence type="ECO:0000313" key="8">
    <source>
        <dbReference type="WormBase" id="SRAE_X000228900"/>
    </source>
</evidence>
<reference evidence="7" key="3">
    <citation type="submission" date="2020-12" db="UniProtKB">
        <authorList>
            <consortium name="WormBaseParasite"/>
        </authorList>
    </citation>
    <scope>IDENTIFICATION</scope>
</reference>
<comment type="subcellular location">
    <subcellularLocation>
        <location evidence="1">Nucleus</location>
    </subcellularLocation>
</comment>
<accession>A0A090MQV3</accession>
<dbReference type="InterPro" id="IPR008116">
    <property type="entry name" value="SSDP_DNA-bd"/>
</dbReference>
<dbReference type="GO" id="GO:0003697">
    <property type="term" value="F:single-stranded DNA binding"/>
    <property type="evidence" value="ECO:0007669"/>
    <property type="project" value="InterPro"/>
</dbReference>
<dbReference type="AlphaFoldDB" id="A0A090MQV3"/>
<dbReference type="GeneID" id="36385366"/>
<keyword evidence="3" id="KW-0539">Nucleus</keyword>
<dbReference type="WormBase" id="SRAE_X000228900">
    <property type="protein sequence ID" value="SRP07675"/>
    <property type="gene ID" value="WBGene00267872"/>
</dbReference>
<keyword evidence="6" id="KW-1185">Reference proteome</keyword>
<sequence length="312" mass="35556">MPNGQNTNLPHNNLDLETKEKLASYVLDYLRTLGCTRAAEAFQSEVINTDIRKIPEVDTPNILLGWFSIFYELYCAAPDRRHMYDISADAKAFHDFGFVQNTQLPPGSVMGPPFQQPSSQFPAPVPQVPMTGGNNQGYYHHKSTENGNGLPMNNVNQRMGVSNMMNQASTHQQFSTSQPQQLQSTNQQLRSLINERSQTTNMNNGMQENRMNTMNYQPNPGQHQYMDNNMLPPNGMQQHIRMGNEQQQMNVDPRYMNVNQGYNQPGYQIPGNPNNINIPPQSQQQKALESNQNMNAMQQNMMNHTQIIFFKI</sequence>
<dbReference type="WBParaSite" id="SRAE_X000228900.1">
    <property type="protein sequence ID" value="SRAE_X000228900.1"/>
    <property type="gene ID" value="WBGene00267872"/>
</dbReference>
<evidence type="ECO:0000256" key="2">
    <source>
        <dbReference type="ARBA" id="ARBA00023125"/>
    </source>
</evidence>
<dbReference type="PROSITE" id="PS50896">
    <property type="entry name" value="LISH"/>
    <property type="match status" value="1"/>
</dbReference>
<protein>
    <submittedName>
        <fullName evidence="5 7">Sequence-specific single-stranded DNA-binding protein</fullName>
    </submittedName>
</protein>
<name>A0A090MQV3_STRRB</name>
<evidence type="ECO:0000313" key="7">
    <source>
        <dbReference type="WBParaSite" id="SRAE_X000228900.1"/>
    </source>
</evidence>
<evidence type="ECO:0000256" key="3">
    <source>
        <dbReference type="ARBA" id="ARBA00023242"/>
    </source>
</evidence>
<dbReference type="PANTHER" id="PTHR12610">
    <property type="entry name" value="SINGLE STRANDED DNA BINDING PROTEIN"/>
    <property type="match status" value="1"/>
</dbReference>
<dbReference type="OrthoDB" id="5600002at2759"/>
<dbReference type="Proteomes" id="UP000035682">
    <property type="component" value="Unplaced"/>
</dbReference>
<dbReference type="PRINTS" id="PR01743">
    <property type="entry name" value="SSDNABINDING"/>
</dbReference>
<dbReference type="GO" id="GO:0005634">
    <property type="term" value="C:nucleus"/>
    <property type="evidence" value="ECO:0007669"/>
    <property type="project" value="UniProtKB-SubCell"/>
</dbReference>
<evidence type="ECO:0000256" key="1">
    <source>
        <dbReference type="ARBA" id="ARBA00004123"/>
    </source>
</evidence>
<reference evidence="5" key="2">
    <citation type="submission" date="2014-09" db="EMBL/GenBank/DDBJ databases">
        <authorList>
            <person name="Aslett A.Martin."/>
        </authorList>
    </citation>
    <scope>NUCLEOTIDE SEQUENCE</scope>
    <source>
        <strain evidence="5">ED321 Heterogonic</strain>
    </source>
</reference>
<keyword evidence="2 5" id="KW-0238">DNA-binding</keyword>
<feature type="compositionally biased region" description="Low complexity" evidence="4">
    <location>
        <begin position="169"/>
        <end position="187"/>
    </location>
</feature>
<feature type="region of interest" description="Disordered" evidence="4">
    <location>
        <begin position="168"/>
        <end position="187"/>
    </location>
</feature>
<dbReference type="InterPro" id="IPR006594">
    <property type="entry name" value="LisH"/>
</dbReference>
<gene>
    <name evidence="5 7 8" type="ORF">SRAE_X000228900</name>
</gene>
<evidence type="ECO:0000256" key="4">
    <source>
        <dbReference type="SAM" id="MobiDB-lite"/>
    </source>
</evidence>
<dbReference type="GO" id="GO:0045944">
    <property type="term" value="P:positive regulation of transcription by RNA polymerase II"/>
    <property type="evidence" value="ECO:0007669"/>
    <property type="project" value="TreeGrafter"/>
</dbReference>
<organism evidence="5">
    <name type="scientific">Strongyloides ratti</name>
    <name type="common">Parasitic roundworm</name>
    <dbReference type="NCBI Taxonomy" id="34506"/>
    <lineage>
        <taxon>Eukaryota</taxon>
        <taxon>Metazoa</taxon>
        <taxon>Ecdysozoa</taxon>
        <taxon>Nematoda</taxon>
        <taxon>Chromadorea</taxon>
        <taxon>Rhabditida</taxon>
        <taxon>Tylenchina</taxon>
        <taxon>Panagrolaimomorpha</taxon>
        <taxon>Strongyloidoidea</taxon>
        <taxon>Strongyloididae</taxon>
        <taxon>Strongyloides</taxon>
    </lineage>
</organism>
<dbReference type="PANTHER" id="PTHR12610:SF12">
    <property type="entry name" value="SEQUENCE-SPECIFIC SINGLE-STRANDED DNA-BINDING PROTEIN, ISOFORM D"/>
    <property type="match status" value="1"/>
</dbReference>
<evidence type="ECO:0000313" key="6">
    <source>
        <dbReference type="Proteomes" id="UP000035682"/>
    </source>
</evidence>
<dbReference type="RefSeq" id="XP_024499762.1">
    <property type="nucleotide sequence ID" value="XM_024645484.1"/>
</dbReference>
<dbReference type="EMBL" id="LN609399">
    <property type="protein sequence ID" value="CEF60553.1"/>
    <property type="molecule type" value="Genomic_DNA"/>
</dbReference>
<dbReference type="CTD" id="36385366"/>
<reference evidence="6" key="1">
    <citation type="submission" date="2014-09" db="EMBL/GenBank/DDBJ databases">
        <authorList>
            <person name="Martin A.A."/>
        </authorList>
    </citation>
    <scope>NUCLEOTIDE SEQUENCE</scope>
    <source>
        <strain evidence="6">ED321</strain>
    </source>
</reference>
<evidence type="ECO:0000313" key="5">
    <source>
        <dbReference type="EMBL" id="CEF60553.1"/>
    </source>
</evidence>
<proteinExistence type="predicted"/>